<dbReference type="SMART" id="SM00343">
    <property type="entry name" value="ZnF_C2HC"/>
    <property type="match status" value="1"/>
</dbReference>
<evidence type="ECO:0000313" key="4">
    <source>
        <dbReference type="EMBL" id="GEU80169.1"/>
    </source>
</evidence>
<feature type="compositionally biased region" description="Pro residues" evidence="2">
    <location>
        <begin position="1548"/>
        <end position="1557"/>
    </location>
</feature>
<dbReference type="GO" id="GO:0003676">
    <property type="term" value="F:nucleic acid binding"/>
    <property type="evidence" value="ECO:0007669"/>
    <property type="project" value="InterPro"/>
</dbReference>
<dbReference type="Pfam" id="PF00098">
    <property type="entry name" value="zf-CCHC"/>
    <property type="match status" value="1"/>
</dbReference>
<feature type="compositionally biased region" description="Polar residues" evidence="2">
    <location>
        <begin position="466"/>
        <end position="481"/>
    </location>
</feature>
<keyword evidence="1" id="KW-0862">Zinc</keyword>
<sequence>MLDRTDFTSWQQRIRLYCQDKENGVNILKSIDEGPFQMGTIREPLAEGTEGAPPSRSRMTSRTNPQGGGAARYGGVQNRVGNANPGQARQVKCYNCNGIGHIARNCTQPKHPQNSEYYKDKMLLMQAQENRVALYEEQLLFLASGQDNAIDEDVDEKHAPMVETMFIANLSSVDPVCDEVEPSYDSDILYENTVVENSLTAKLATYMEQVELPKPYYNELNKIAIGYKNPLCLTRAKQVQPALYNGHEIINDNHVPGIVHNTEDTLEIAEITRRKINDKMKDPKCVNHKVKIAPHDYSNENFLGTFTPQKQLTPEQIFWSQDFIKMKSKALKEFTEMHVAHTIVEARCLELEAELSNLHDKSHNDNHDELVNRFSNLEVTALTTEIVNLKAQILNTVTSVSNGHVKIKVLASGKYAIDVKPIVLRLRNNKEAHLDYLRHLKESTETIREIVKEAKVKTNVPVPPSTGVNRCTDASGSQPRSNTKKNRISPAKGVNKMQVEEQPRTNKSHLRTTNCVDSSSRPKRTAETVATACYTKNRSLIHTRHNKTPYELVHNKKPDLTFFRVSGALCYPTNDSEDHRKLQPTADIGIFVGYAPSRKGLVPNSVPAAPYVPPTNKDLEILFQPIFNEYLEPPRVERLVSPAPTVQALINSAGTPSSTTIDQDAPSPSILLSSSTLQSHSLHQGVSAESTFMEDNPVAPVVNNPFINVFALEPTSAASSFGDVSSTESTYVSQTLHHLSKWSKDHPLDNVISNPSRPVSTRKQLAINSLWCLYNSVISKVKPKNFKSAITEDCWFQTMQDDIHEFNRLQVWELVPQPDCVMFTALKWIYKVKLDEYGDVLKNKARKNMTIYQMDVKTFLNGELKEKVYKFGMDSCDPVDTPMMDRLKLDEDPLGIPVDQTRFHTMVGSLMYLTASKPDLVFVVCMCARYQTAPTKKHIEALKRDTRRSTSKSAQFLGDKLVRWSSKKQKSTTISTTEAEYIAMYGCCAQILWMRSQLTDYGFVFNKISLYCDNRSAIALCCNNVQHSRSKHIDIRHHFIQGQVEKGVVKLYSVTTNYQLADIFTKALPRERFEYLLMRLDVLDYVLIDFLDFILRKHKFHLILDSPLHLPNEEPILGYLKFSAKETKQEVFGMPILGNLITSDIQGEPYYQEYLEKVSKHQRYLAARRSKSGLVTNRRKPTRSLRSVDESVDKGIPEKEPRFDDEEAEVQRALEESLKSVYDAPRTPKMKSPANQFIFQRRTSTLTGPSGEGHAGPNPGEQDEGQAEPNLGDAAASQPQSSLVFHAGPNLEHMDLEATDVSTQPHPEQMDEGFTATAYPKVQKNLKLTVEEQVILEEPASSTKTLSSLQHLAKDLGFDTSSIPPMTTPIVDLTSRPYSPNVHWPLQATATETTIITTTTTIHPPPPQLQQSTTDSMLMKRIGKLEHIMADLIQDNKHLEESSTPKSLQRLAKSRHERDSYQRMWETNSYKTHEDHMMLYEALEKSMNHDHTDELLKDLAEARKKKKKCRDSSNTPPGSPPHQPPPPLPPAGPSGTSRYLRASGSSQVPPPPPPPPSTNQEDLQMDDDMAPDAQVHSSDDEDIGNAYIPKVNLRQDWWKPLKEDRSATPEPAWSIPLSDLPCQMKECHKLLIDIVDDSIIKHNVSKPLPVGGPPVQVTIQSDFFFNKDLEYLRYDSKGSRPALSILKMKAAYYPDVGLEQMVPDQIHASEGNRRYVRTHMRILSVVRIKVFSMYGYDYMKKIVLRSADLNEHIIAKRDFKYPYPSDFEDLYLLNLQDDLQLRIESYQTQLNLTKPRWDATGFEYKHDYTVIDSPRAVTFRDKYGVQMIMRFNEIHKFSDGTLHQIDEALDYQVKEFKVNRMNSGLNTRFWTRRDVDRSKEFMFSIQKWLKTRRIFRNLESFVGGRVRDEDYRLLKRTE</sequence>
<dbReference type="PANTHER" id="PTHR11439">
    <property type="entry name" value="GAG-POL-RELATED RETROTRANSPOSON"/>
    <property type="match status" value="1"/>
</dbReference>
<name>A0A6L2N3M9_TANCI</name>
<dbReference type="GO" id="GO:0008270">
    <property type="term" value="F:zinc ion binding"/>
    <property type="evidence" value="ECO:0007669"/>
    <property type="project" value="UniProtKB-KW"/>
</dbReference>
<dbReference type="PROSITE" id="PS50158">
    <property type="entry name" value="ZF_CCHC"/>
    <property type="match status" value="1"/>
</dbReference>
<accession>A0A6L2N3M9</accession>
<feature type="region of interest" description="Disordered" evidence="2">
    <location>
        <begin position="1244"/>
        <end position="1279"/>
    </location>
</feature>
<evidence type="ECO:0000259" key="3">
    <source>
        <dbReference type="PROSITE" id="PS50158"/>
    </source>
</evidence>
<feature type="region of interest" description="Disordered" evidence="2">
    <location>
        <begin position="461"/>
        <end position="522"/>
    </location>
</feature>
<keyword evidence="1" id="KW-0863">Zinc-finger</keyword>
<dbReference type="Gene3D" id="4.10.60.10">
    <property type="entry name" value="Zinc finger, CCHC-type"/>
    <property type="match status" value="1"/>
</dbReference>
<feature type="domain" description="CCHC-type" evidence="3">
    <location>
        <begin position="92"/>
        <end position="108"/>
    </location>
</feature>
<feature type="compositionally biased region" description="Basic and acidic residues" evidence="2">
    <location>
        <begin position="1186"/>
        <end position="1202"/>
    </location>
</feature>
<dbReference type="PANTHER" id="PTHR11439:SF442">
    <property type="entry name" value="CYSTEINE-RICH RLK (RECEPTOR-LIKE PROTEIN KINASE) 8"/>
    <property type="match status" value="1"/>
</dbReference>
<dbReference type="InterPro" id="IPR001878">
    <property type="entry name" value="Znf_CCHC"/>
</dbReference>
<dbReference type="InterPro" id="IPR036875">
    <property type="entry name" value="Znf_CCHC_sf"/>
</dbReference>
<keyword evidence="1" id="KW-0479">Metal-binding</keyword>
<evidence type="ECO:0000256" key="2">
    <source>
        <dbReference type="SAM" id="MobiDB-lite"/>
    </source>
</evidence>
<dbReference type="CDD" id="cd09272">
    <property type="entry name" value="RNase_HI_RT_Ty1"/>
    <property type="match status" value="1"/>
</dbReference>
<proteinExistence type="predicted"/>
<dbReference type="EMBL" id="BKCJ010008024">
    <property type="protein sequence ID" value="GEU80169.1"/>
    <property type="molecule type" value="Genomic_DNA"/>
</dbReference>
<organism evidence="4">
    <name type="scientific">Tanacetum cinerariifolium</name>
    <name type="common">Dalmatian daisy</name>
    <name type="synonym">Chrysanthemum cinerariifolium</name>
    <dbReference type="NCBI Taxonomy" id="118510"/>
    <lineage>
        <taxon>Eukaryota</taxon>
        <taxon>Viridiplantae</taxon>
        <taxon>Streptophyta</taxon>
        <taxon>Embryophyta</taxon>
        <taxon>Tracheophyta</taxon>
        <taxon>Spermatophyta</taxon>
        <taxon>Magnoliopsida</taxon>
        <taxon>eudicotyledons</taxon>
        <taxon>Gunneridae</taxon>
        <taxon>Pentapetalae</taxon>
        <taxon>asterids</taxon>
        <taxon>campanulids</taxon>
        <taxon>Asterales</taxon>
        <taxon>Asteraceae</taxon>
        <taxon>Asteroideae</taxon>
        <taxon>Anthemideae</taxon>
        <taxon>Anthemidinae</taxon>
        <taxon>Tanacetum</taxon>
    </lineage>
</organism>
<reference evidence="4" key="1">
    <citation type="journal article" date="2019" name="Sci. Rep.">
        <title>Draft genome of Tanacetum cinerariifolium, the natural source of mosquito coil.</title>
        <authorList>
            <person name="Yamashiro T."/>
            <person name="Shiraishi A."/>
            <person name="Satake H."/>
            <person name="Nakayama K."/>
        </authorList>
    </citation>
    <scope>NUCLEOTIDE SEQUENCE</scope>
</reference>
<feature type="compositionally biased region" description="Pro residues" evidence="2">
    <location>
        <begin position="1517"/>
        <end position="1532"/>
    </location>
</feature>
<dbReference type="SUPFAM" id="SSF57756">
    <property type="entry name" value="Retrovirus zinc finger-like domains"/>
    <property type="match status" value="1"/>
</dbReference>
<feature type="region of interest" description="Disordered" evidence="2">
    <location>
        <begin position="1170"/>
        <end position="1211"/>
    </location>
</feature>
<gene>
    <name evidence="4" type="ORF">Tci_052147</name>
</gene>
<comment type="caution">
    <text evidence="4">The sequence shown here is derived from an EMBL/GenBank/DDBJ whole genome shotgun (WGS) entry which is preliminary data.</text>
</comment>
<evidence type="ECO:0000256" key="1">
    <source>
        <dbReference type="PROSITE-ProRule" id="PRU00047"/>
    </source>
</evidence>
<feature type="region of interest" description="Disordered" evidence="2">
    <location>
        <begin position="46"/>
        <end position="74"/>
    </location>
</feature>
<feature type="region of interest" description="Disordered" evidence="2">
    <location>
        <begin position="1502"/>
        <end position="1564"/>
    </location>
</feature>
<feature type="compositionally biased region" description="Basic residues" evidence="2">
    <location>
        <begin position="1170"/>
        <end position="1183"/>
    </location>
</feature>
<protein>
    <recommendedName>
        <fullName evidence="3">CCHC-type domain-containing protein</fullName>
    </recommendedName>
</protein>
<feature type="region of interest" description="Disordered" evidence="2">
    <location>
        <begin position="1436"/>
        <end position="1460"/>
    </location>
</feature>